<keyword evidence="1" id="KW-0732">Signal</keyword>
<dbReference type="AlphaFoldDB" id="A0A6A7A018"/>
<feature type="signal peptide" evidence="1">
    <location>
        <begin position="1"/>
        <end position="17"/>
    </location>
</feature>
<name>A0A6A7A018_9PLEO</name>
<accession>A0A6A7A018</accession>
<dbReference type="EMBL" id="MU006226">
    <property type="protein sequence ID" value="KAF2826114.1"/>
    <property type="molecule type" value="Genomic_DNA"/>
</dbReference>
<proteinExistence type="predicted"/>
<organism evidence="2 3">
    <name type="scientific">Ophiobolus disseminans</name>
    <dbReference type="NCBI Taxonomy" id="1469910"/>
    <lineage>
        <taxon>Eukaryota</taxon>
        <taxon>Fungi</taxon>
        <taxon>Dikarya</taxon>
        <taxon>Ascomycota</taxon>
        <taxon>Pezizomycotina</taxon>
        <taxon>Dothideomycetes</taxon>
        <taxon>Pleosporomycetidae</taxon>
        <taxon>Pleosporales</taxon>
        <taxon>Pleosporineae</taxon>
        <taxon>Phaeosphaeriaceae</taxon>
        <taxon>Ophiobolus</taxon>
    </lineage>
</organism>
<evidence type="ECO:0000313" key="2">
    <source>
        <dbReference type="EMBL" id="KAF2826114.1"/>
    </source>
</evidence>
<dbReference type="OrthoDB" id="3683517at2759"/>
<keyword evidence="3" id="KW-1185">Reference proteome</keyword>
<evidence type="ECO:0000256" key="1">
    <source>
        <dbReference type="SAM" id="SignalP"/>
    </source>
</evidence>
<protein>
    <submittedName>
        <fullName evidence="2">Uncharacterized protein</fullName>
    </submittedName>
</protein>
<reference evidence="2" key="1">
    <citation type="journal article" date="2020" name="Stud. Mycol.">
        <title>101 Dothideomycetes genomes: a test case for predicting lifestyles and emergence of pathogens.</title>
        <authorList>
            <person name="Haridas S."/>
            <person name="Albert R."/>
            <person name="Binder M."/>
            <person name="Bloem J."/>
            <person name="Labutti K."/>
            <person name="Salamov A."/>
            <person name="Andreopoulos B."/>
            <person name="Baker S."/>
            <person name="Barry K."/>
            <person name="Bills G."/>
            <person name="Bluhm B."/>
            <person name="Cannon C."/>
            <person name="Castanera R."/>
            <person name="Culley D."/>
            <person name="Daum C."/>
            <person name="Ezra D."/>
            <person name="Gonzalez J."/>
            <person name="Henrissat B."/>
            <person name="Kuo A."/>
            <person name="Liang C."/>
            <person name="Lipzen A."/>
            <person name="Lutzoni F."/>
            <person name="Magnuson J."/>
            <person name="Mondo S."/>
            <person name="Nolan M."/>
            <person name="Ohm R."/>
            <person name="Pangilinan J."/>
            <person name="Park H.-J."/>
            <person name="Ramirez L."/>
            <person name="Alfaro M."/>
            <person name="Sun H."/>
            <person name="Tritt A."/>
            <person name="Yoshinaga Y."/>
            <person name="Zwiers L.-H."/>
            <person name="Turgeon B."/>
            <person name="Goodwin S."/>
            <person name="Spatafora J."/>
            <person name="Crous P."/>
            <person name="Grigoriev I."/>
        </authorList>
    </citation>
    <scope>NUCLEOTIDE SEQUENCE</scope>
    <source>
        <strain evidence="2">CBS 113818</strain>
    </source>
</reference>
<evidence type="ECO:0000313" key="3">
    <source>
        <dbReference type="Proteomes" id="UP000799424"/>
    </source>
</evidence>
<sequence>MFTKVSALAFLAASASAAAIPSEAAPWLWHLTGATSICTAATCRYGFNISAPAGPAGEPSFTATGCIGTSVQGVYKSCAVVGLDVPGDVLSQEFNHGVDIGAGLSVRYTFEKNGIKYTYTGTGPIAHGGAPADLDIIPTEVFATPVEA</sequence>
<gene>
    <name evidence="2" type="ORF">CC86DRAFT_292442</name>
</gene>
<dbReference type="Proteomes" id="UP000799424">
    <property type="component" value="Unassembled WGS sequence"/>
</dbReference>
<feature type="chain" id="PRO_5025489826" evidence="1">
    <location>
        <begin position="18"/>
        <end position="148"/>
    </location>
</feature>